<dbReference type="EMBL" id="CALNXI010000362">
    <property type="protein sequence ID" value="CAH3025614.1"/>
    <property type="molecule type" value="Genomic_DNA"/>
</dbReference>
<accession>A0ABN8MAN1</accession>
<dbReference type="PANTHER" id="PTHR23080">
    <property type="entry name" value="THAP DOMAIN PROTEIN"/>
    <property type="match status" value="1"/>
</dbReference>
<name>A0ABN8MAN1_9CNID</name>
<evidence type="ECO:0000256" key="2">
    <source>
        <dbReference type="ARBA" id="ARBA00022723"/>
    </source>
</evidence>
<dbReference type="InterPro" id="IPR038441">
    <property type="entry name" value="THAP_Znf_sf"/>
</dbReference>
<keyword evidence="10" id="KW-1185">Reference proteome</keyword>
<dbReference type="Pfam" id="PF13359">
    <property type="entry name" value="DDE_Tnp_4"/>
    <property type="match status" value="1"/>
</dbReference>
<gene>
    <name evidence="9" type="ORF">PEVE_00026668</name>
</gene>
<organism evidence="9 10">
    <name type="scientific">Porites evermanni</name>
    <dbReference type="NCBI Taxonomy" id="104178"/>
    <lineage>
        <taxon>Eukaryota</taxon>
        <taxon>Metazoa</taxon>
        <taxon>Cnidaria</taxon>
        <taxon>Anthozoa</taxon>
        <taxon>Hexacorallia</taxon>
        <taxon>Scleractinia</taxon>
        <taxon>Fungiina</taxon>
        <taxon>Poritidae</taxon>
        <taxon>Porites</taxon>
    </lineage>
</organism>
<evidence type="ECO:0000256" key="4">
    <source>
        <dbReference type="ARBA" id="ARBA00022833"/>
    </source>
</evidence>
<evidence type="ECO:0000256" key="3">
    <source>
        <dbReference type="ARBA" id="ARBA00022771"/>
    </source>
</evidence>
<comment type="cofactor">
    <cofactor evidence="1">
        <name>a divalent metal cation</name>
        <dbReference type="ChEBI" id="CHEBI:60240"/>
    </cofactor>
</comment>
<evidence type="ECO:0000313" key="10">
    <source>
        <dbReference type="Proteomes" id="UP001159427"/>
    </source>
</evidence>
<dbReference type="SMART" id="SM00980">
    <property type="entry name" value="THAP"/>
    <property type="match status" value="1"/>
</dbReference>
<reference evidence="9 10" key="1">
    <citation type="submission" date="2022-05" db="EMBL/GenBank/DDBJ databases">
        <authorList>
            <consortium name="Genoscope - CEA"/>
            <person name="William W."/>
        </authorList>
    </citation>
    <scope>NUCLEOTIDE SEQUENCE [LARGE SCALE GENOMIC DNA]</scope>
</reference>
<evidence type="ECO:0000259" key="8">
    <source>
        <dbReference type="PROSITE" id="PS50950"/>
    </source>
</evidence>
<sequence length="516" mass="59082">MADNTFTSSRGGRSKYCCVPGCKSSFYNNQGEKTNISFFSFPLEAKSRNRWLLAIKRQENRDGFVVTEYTKVCEQHFHPDEIKKQFSGRKDLKDKTTIPSIFSWNKSASTPNRKLPKKRCSEQNEENIQPESEPCYLSSRLLNEDNARPTEACENCAYLRRVVEKLEVKLSLLIKQKSDVEKDWSELKAKIQKLEKGKFTSKNIREQEDVFKSFTGFHPVKFDILFQFLNPGENASNLKYYEPSKNGSDEPDECKFTEGSKPGVSPKLDVIEQLFMFLVWLRCGFGQKHLAWLFGLGKSTISRYLITWSNYLYFCLGNIPIWPSKDQIVSSMPMCFKDTYPSTRCIIDCTEIFVQVPSSLTTQSALYSHYKHHVTYKALVGISPSGAITFVSQLYPGSLSDKEIVSRCGILHPELWEKGDSIMADRGFTIQELLDPLGVKLNIPAFLDGKEQLDKEDVVFSQTIASVRIHVERIIARIKKFKVLKTEIPLNMNGTINQIWTVACLLCNFMDPLIKQ</sequence>
<dbReference type="PANTHER" id="PTHR23080:SF133">
    <property type="entry name" value="SI:CH211-262I1.5-RELATED"/>
    <property type="match status" value="1"/>
</dbReference>
<comment type="caution">
    <text evidence="9">The sequence shown here is derived from an EMBL/GenBank/DDBJ whole genome shotgun (WGS) entry which is preliminary data.</text>
</comment>
<evidence type="ECO:0000313" key="9">
    <source>
        <dbReference type="EMBL" id="CAH3025614.1"/>
    </source>
</evidence>
<evidence type="ECO:0000256" key="6">
    <source>
        <dbReference type="PROSITE-ProRule" id="PRU00309"/>
    </source>
</evidence>
<dbReference type="Pfam" id="PF05485">
    <property type="entry name" value="THAP"/>
    <property type="match status" value="1"/>
</dbReference>
<evidence type="ECO:0000256" key="7">
    <source>
        <dbReference type="SAM" id="MobiDB-lite"/>
    </source>
</evidence>
<dbReference type="Pfam" id="PF13613">
    <property type="entry name" value="HTH_Tnp_4"/>
    <property type="match status" value="1"/>
</dbReference>
<dbReference type="InterPro" id="IPR027806">
    <property type="entry name" value="HARBI1_dom"/>
</dbReference>
<feature type="region of interest" description="Disordered" evidence="7">
    <location>
        <begin position="104"/>
        <end position="126"/>
    </location>
</feature>
<dbReference type="PROSITE" id="PS50950">
    <property type="entry name" value="ZF_THAP"/>
    <property type="match status" value="1"/>
</dbReference>
<keyword evidence="3 6" id="KW-0863">Zinc-finger</keyword>
<evidence type="ECO:0000256" key="1">
    <source>
        <dbReference type="ARBA" id="ARBA00001968"/>
    </source>
</evidence>
<keyword evidence="4" id="KW-0862">Zinc</keyword>
<dbReference type="InterPro" id="IPR027805">
    <property type="entry name" value="Transposase_HTH_dom"/>
</dbReference>
<protein>
    <recommendedName>
        <fullName evidence="8">THAP-type domain-containing protein</fullName>
    </recommendedName>
</protein>
<feature type="domain" description="THAP-type" evidence="8">
    <location>
        <begin position="13"/>
        <end position="102"/>
    </location>
</feature>
<evidence type="ECO:0000256" key="5">
    <source>
        <dbReference type="ARBA" id="ARBA00023125"/>
    </source>
</evidence>
<keyword evidence="2" id="KW-0479">Metal-binding</keyword>
<dbReference type="Proteomes" id="UP001159427">
    <property type="component" value="Unassembled WGS sequence"/>
</dbReference>
<dbReference type="InterPro" id="IPR006612">
    <property type="entry name" value="THAP_Znf"/>
</dbReference>
<dbReference type="Gene3D" id="6.20.210.20">
    <property type="entry name" value="THAP domain"/>
    <property type="match status" value="1"/>
</dbReference>
<keyword evidence="5 6" id="KW-0238">DNA-binding</keyword>
<proteinExistence type="predicted"/>
<dbReference type="SUPFAM" id="SSF57716">
    <property type="entry name" value="Glucocorticoid receptor-like (DNA-binding domain)"/>
    <property type="match status" value="1"/>
</dbReference>